<dbReference type="RefSeq" id="WP_198483302.1">
    <property type="nucleotide sequence ID" value="NZ_CP065997.1"/>
</dbReference>
<proteinExistence type="predicted"/>
<dbReference type="EMBL" id="CP065997">
    <property type="protein sequence ID" value="QQB32802.1"/>
    <property type="molecule type" value="Genomic_DNA"/>
</dbReference>
<evidence type="ECO:0000313" key="1">
    <source>
        <dbReference type="EMBL" id="QQB32802.1"/>
    </source>
</evidence>
<organism evidence="1 2">
    <name type="scientific">Achromobacter deleyi</name>
    <dbReference type="NCBI Taxonomy" id="1353891"/>
    <lineage>
        <taxon>Bacteria</taxon>
        <taxon>Pseudomonadati</taxon>
        <taxon>Pseudomonadota</taxon>
        <taxon>Betaproteobacteria</taxon>
        <taxon>Burkholderiales</taxon>
        <taxon>Alcaligenaceae</taxon>
        <taxon>Achromobacter</taxon>
    </lineage>
</organism>
<evidence type="ECO:0000313" key="2">
    <source>
        <dbReference type="Proteomes" id="UP000595231"/>
    </source>
</evidence>
<dbReference type="Proteomes" id="UP000595231">
    <property type="component" value="Chromosome"/>
</dbReference>
<accession>A0A7T4AZA9</accession>
<dbReference type="AlphaFoldDB" id="A0A7T4AZA9"/>
<gene>
    <name evidence="1" type="ORF">I6I07_19340</name>
</gene>
<sequence length="92" mass="10105">MKRIAILAAAGFAALLGLTFALGNVVGAHDRELLAKDEKKRTTMLARSCGKHGRLLHDPVQNEYVCAWTNPDGATLTAEIPQYPYLDQLARR</sequence>
<protein>
    <submittedName>
        <fullName evidence="1">Uncharacterized protein</fullName>
    </submittedName>
</protein>
<reference evidence="1 2" key="1">
    <citation type="submission" date="2020-12" db="EMBL/GenBank/DDBJ databases">
        <title>FDA dAtabase for Regulatory Grade micrObial Sequences (FDA-ARGOS): Supporting development and validation of Infectious Disease Dx tests.</title>
        <authorList>
            <person name="Sproer C."/>
            <person name="Gronow S."/>
            <person name="Severitt S."/>
            <person name="Schroder I."/>
            <person name="Tallon L."/>
            <person name="Sadzewicz L."/>
            <person name="Zhao X."/>
            <person name="Boylan J."/>
            <person name="Ott S."/>
            <person name="Bowen H."/>
            <person name="Vavikolanu K."/>
            <person name="Mehta A."/>
            <person name="Aluvathingal J."/>
            <person name="Nadendla S."/>
            <person name="Lowell S."/>
            <person name="Myers T."/>
            <person name="Yan Y."/>
            <person name="Sichtig H."/>
        </authorList>
    </citation>
    <scope>NUCLEOTIDE SEQUENCE [LARGE SCALE GENOMIC DNA]</scope>
    <source>
        <strain evidence="1 2">FDAARGOS_1050</strain>
    </source>
</reference>
<name>A0A7T4AZA9_9BURK</name>